<reference evidence="1 2" key="1">
    <citation type="journal article" date="2014" name="Genome Announc.">
        <title>Draft Genome Sequence of Cytophaga fermentans JCM 21142T, a Facultative Anaerobe Isolated from Marine Mud.</title>
        <authorList>
            <person name="Starns D."/>
            <person name="Oshima K."/>
            <person name="Suda W."/>
            <person name="Iino T."/>
            <person name="Yuki M."/>
            <person name="Inoue J."/>
            <person name="Kitamura K."/>
            <person name="Iida T."/>
            <person name="Darby A."/>
            <person name="Hattori M."/>
            <person name="Ohkuma M."/>
        </authorList>
    </citation>
    <scope>NUCLEOTIDE SEQUENCE [LARGE SCALE GENOMIC DNA]</scope>
    <source>
        <strain evidence="1 2">JCM 21142</strain>
    </source>
</reference>
<dbReference type="EMBL" id="BAMD01000058">
    <property type="protein sequence ID" value="GAF04863.1"/>
    <property type="molecule type" value="Genomic_DNA"/>
</dbReference>
<proteinExistence type="predicted"/>
<evidence type="ECO:0008006" key="3">
    <source>
        <dbReference type="Google" id="ProtNLM"/>
    </source>
</evidence>
<sequence>MRNLSYILLCMMVCTQACRKSDYEIPVGPVVISDHGTGIGDATWRANVDYLIDGKVYVNDGQLLTIEPGAVIRFKAGEGEEAGALIVARGGRIMAEGTEERPIVFTAESDDLAGSLPPLTSGLWGGIYILGSAPINTASGEDLIEGIPSSEPRAVYGGLTSDDNSGVFKYVSIRHGGTRISDVNDINGLTLGGVGSGTTIEHVEVMSCQDDGFEIFGGTVTCKYLVSAFNGDDAFDIENGYVGRLQFLVAIQGENNGNTLVEFSDRENHPRTSPVIANGTFIGQGSHYNRQCAVFNSSAGGYISNCLFINQDSGVAINYQQSQLDSYTQFNNGRLSIRNNIFFDVAGNSGISVFSAYTNLGFDITSIDQEVKAHFAAGQNVIYDPGIAASAPYNLIPENSVSDNLDELPDGMDLVLFKGAVGSNNWVKNWTYLDQSGFLK</sequence>
<evidence type="ECO:0000313" key="2">
    <source>
        <dbReference type="Proteomes" id="UP000019402"/>
    </source>
</evidence>
<accession>W7YB27</accession>
<dbReference type="STRING" id="869213.GCA_000517085_02169"/>
<dbReference type="PANTHER" id="PTHR41339:SF1">
    <property type="entry name" value="SECRETED PROTEIN"/>
    <property type="match status" value="1"/>
</dbReference>
<dbReference type="SMART" id="SM00710">
    <property type="entry name" value="PbH1"/>
    <property type="match status" value="3"/>
</dbReference>
<protein>
    <recommendedName>
        <fullName evidence="3">T9SS C-terminal target domain-containing protein</fullName>
    </recommendedName>
</protein>
<gene>
    <name evidence="1" type="ORF">JCM21142_93583</name>
</gene>
<name>W7YB27_9BACT</name>
<dbReference type="Proteomes" id="UP000019402">
    <property type="component" value="Unassembled WGS sequence"/>
</dbReference>
<dbReference type="eggNOG" id="COG3291">
    <property type="taxonomic scope" value="Bacteria"/>
</dbReference>
<dbReference type="InterPro" id="IPR011050">
    <property type="entry name" value="Pectin_lyase_fold/virulence"/>
</dbReference>
<organism evidence="1 2">
    <name type="scientific">Saccharicrinis fermentans DSM 9555 = JCM 21142</name>
    <dbReference type="NCBI Taxonomy" id="869213"/>
    <lineage>
        <taxon>Bacteria</taxon>
        <taxon>Pseudomonadati</taxon>
        <taxon>Bacteroidota</taxon>
        <taxon>Bacteroidia</taxon>
        <taxon>Marinilabiliales</taxon>
        <taxon>Marinilabiliaceae</taxon>
        <taxon>Saccharicrinis</taxon>
    </lineage>
</organism>
<evidence type="ECO:0000313" key="1">
    <source>
        <dbReference type="EMBL" id="GAF04863.1"/>
    </source>
</evidence>
<dbReference type="InterPro" id="IPR006626">
    <property type="entry name" value="PbH1"/>
</dbReference>
<dbReference type="RefSeq" id="WP_027471822.1">
    <property type="nucleotide sequence ID" value="NZ_BAMD01000058.1"/>
</dbReference>
<keyword evidence="2" id="KW-1185">Reference proteome</keyword>
<dbReference type="SUPFAM" id="SSF51126">
    <property type="entry name" value="Pectin lyase-like"/>
    <property type="match status" value="1"/>
</dbReference>
<dbReference type="AlphaFoldDB" id="W7YB27"/>
<dbReference type="PANTHER" id="PTHR41339">
    <property type="entry name" value="LIPL48"/>
    <property type="match status" value="1"/>
</dbReference>
<comment type="caution">
    <text evidence="1">The sequence shown here is derived from an EMBL/GenBank/DDBJ whole genome shotgun (WGS) entry which is preliminary data.</text>
</comment>